<dbReference type="SUPFAM" id="SSF160574">
    <property type="entry name" value="BT0923-like"/>
    <property type="match status" value="1"/>
</dbReference>
<dbReference type="AlphaFoldDB" id="A0A9D1UHH1"/>
<comment type="caution">
    <text evidence="1">The sequence shown here is derived from an EMBL/GenBank/DDBJ whole genome shotgun (WGS) entry which is preliminary data.</text>
</comment>
<gene>
    <name evidence="1" type="ORF">IAC47_07265</name>
</gene>
<reference evidence="1" key="1">
    <citation type="journal article" date="2021" name="PeerJ">
        <title>Extensive microbial diversity within the chicken gut microbiome revealed by metagenomics and culture.</title>
        <authorList>
            <person name="Gilroy R."/>
            <person name="Ravi A."/>
            <person name="Getino M."/>
            <person name="Pursley I."/>
            <person name="Horton D.L."/>
            <person name="Alikhan N.F."/>
            <person name="Baker D."/>
            <person name="Gharbi K."/>
            <person name="Hall N."/>
            <person name="Watson M."/>
            <person name="Adriaenssens E.M."/>
            <person name="Foster-Nyarko E."/>
            <person name="Jarju S."/>
            <person name="Secka A."/>
            <person name="Antonio M."/>
            <person name="Oren A."/>
            <person name="Chaudhuri R.R."/>
            <person name="La Ragione R."/>
            <person name="Hildebrand F."/>
            <person name="Pallen M.J."/>
        </authorList>
    </citation>
    <scope>NUCLEOTIDE SEQUENCE</scope>
    <source>
        <strain evidence="1">Gambia16-930</strain>
    </source>
</reference>
<reference evidence="1" key="2">
    <citation type="submission" date="2021-04" db="EMBL/GenBank/DDBJ databases">
        <authorList>
            <person name="Gilroy R."/>
        </authorList>
    </citation>
    <scope>NUCLEOTIDE SEQUENCE</scope>
    <source>
        <strain evidence="1">Gambia16-930</strain>
    </source>
</reference>
<protein>
    <submittedName>
        <fullName evidence="1">Uncharacterized protein</fullName>
    </submittedName>
</protein>
<evidence type="ECO:0000313" key="2">
    <source>
        <dbReference type="Proteomes" id="UP000824267"/>
    </source>
</evidence>
<accession>A0A9D1UHH1</accession>
<dbReference type="Proteomes" id="UP000824267">
    <property type="component" value="Unassembled WGS sequence"/>
</dbReference>
<name>A0A9D1UHH1_9BACT</name>
<dbReference type="EMBL" id="DXGG01000227">
    <property type="protein sequence ID" value="HIW88049.1"/>
    <property type="molecule type" value="Genomic_DNA"/>
</dbReference>
<dbReference type="Gene3D" id="3.10.450.360">
    <property type="match status" value="1"/>
</dbReference>
<evidence type="ECO:0000313" key="1">
    <source>
        <dbReference type="EMBL" id="HIW88049.1"/>
    </source>
</evidence>
<proteinExistence type="predicted"/>
<dbReference type="PROSITE" id="PS51257">
    <property type="entry name" value="PROKAR_LIPOPROTEIN"/>
    <property type="match status" value="1"/>
</dbReference>
<organism evidence="1 2">
    <name type="scientific">Candidatus Onthomorpha intestinigallinarum</name>
    <dbReference type="NCBI Taxonomy" id="2840880"/>
    <lineage>
        <taxon>Bacteria</taxon>
        <taxon>Pseudomonadati</taxon>
        <taxon>Bacteroidota</taxon>
        <taxon>Bacteroidia</taxon>
        <taxon>Bacteroidales</taxon>
        <taxon>Candidatus Onthomorpha</taxon>
    </lineage>
</organism>
<sequence>MKKTVLLVLSCGFILGCGSLSKSGYKNVDEKDVPPKFVHDFQSRRQNVENVNWQMVDSNCYIANFTTPENNNHIRIKFRNTSVETYWNVPLEYTPSNITDYIKENYDGYKLTQVDIVEIRRQKSYYAQISKKKETKTLEFDLLGNFHKEVEEQ</sequence>